<proteinExistence type="predicted"/>
<feature type="region of interest" description="Disordered" evidence="1">
    <location>
        <begin position="25"/>
        <end position="176"/>
    </location>
</feature>
<accession>A0A367LB62</accession>
<gene>
    <name evidence="2" type="ORF">L249_7728</name>
</gene>
<dbReference type="OrthoDB" id="4923568at2759"/>
<feature type="compositionally biased region" description="Gly residues" evidence="1">
    <location>
        <begin position="85"/>
        <end position="95"/>
    </location>
</feature>
<comment type="caution">
    <text evidence="2">The sequence shown here is derived from an EMBL/GenBank/DDBJ whole genome shotgun (WGS) entry which is preliminary data.</text>
</comment>
<dbReference type="EMBL" id="LKCN02000010">
    <property type="protein sequence ID" value="RCI11667.1"/>
    <property type="molecule type" value="Genomic_DNA"/>
</dbReference>
<dbReference type="AlphaFoldDB" id="A0A367LB62"/>
<reference evidence="2 3" key="1">
    <citation type="journal article" date="2015" name="BMC Genomics">
        <title>Insights from the genome of Ophiocordyceps polyrhachis-furcata to pathogenicity and host specificity in insect fungi.</title>
        <authorList>
            <person name="Wichadakul D."/>
            <person name="Kobmoo N."/>
            <person name="Ingsriswang S."/>
            <person name="Tangphatsornruang S."/>
            <person name="Chantasingh D."/>
            <person name="Luangsa-ard J.J."/>
            <person name="Eurwilaichitr L."/>
        </authorList>
    </citation>
    <scope>NUCLEOTIDE SEQUENCE [LARGE SCALE GENOMIC DNA]</scope>
    <source>
        <strain evidence="2 3">BCC 54312</strain>
    </source>
</reference>
<organism evidence="2 3">
    <name type="scientific">Ophiocordyceps polyrhachis-furcata BCC 54312</name>
    <dbReference type="NCBI Taxonomy" id="1330021"/>
    <lineage>
        <taxon>Eukaryota</taxon>
        <taxon>Fungi</taxon>
        <taxon>Dikarya</taxon>
        <taxon>Ascomycota</taxon>
        <taxon>Pezizomycotina</taxon>
        <taxon>Sordariomycetes</taxon>
        <taxon>Hypocreomycetidae</taxon>
        <taxon>Hypocreales</taxon>
        <taxon>Ophiocordycipitaceae</taxon>
        <taxon>Ophiocordyceps</taxon>
    </lineage>
</organism>
<sequence length="176" mass="17806">MSRQKLAMTAGAGALAIGLFYRHQSKAAKKQDENPSRHGAHAKRDLGLQGAAVGGNAVVGSADLNARRNRQPSRSPAPLEKLPSGGTGGGEGAGGSSARRTQFPCSSSGQSFGGEKKVNSSNTPSQGPGALEALRGVFSPGGEDGVNPVDEGGFRDTRGASKMGSELPSKKRAPPA</sequence>
<evidence type="ECO:0000256" key="1">
    <source>
        <dbReference type="SAM" id="MobiDB-lite"/>
    </source>
</evidence>
<protein>
    <submittedName>
        <fullName evidence="2">Uncharacterized protein</fullName>
    </submittedName>
</protein>
<feature type="compositionally biased region" description="Low complexity" evidence="1">
    <location>
        <begin position="50"/>
        <end position="62"/>
    </location>
</feature>
<evidence type="ECO:0000313" key="2">
    <source>
        <dbReference type="EMBL" id="RCI11667.1"/>
    </source>
</evidence>
<feature type="compositionally biased region" description="Basic and acidic residues" evidence="1">
    <location>
        <begin position="29"/>
        <end position="46"/>
    </location>
</feature>
<name>A0A367LB62_9HYPO</name>
<evidence type="ECO:0000313" key="3">
    <source>
        <dbReference type="Proteomes" id="UP000253664"/>
    </source>
</evidence>
<keyword evidence="3" id="KW-1185">Reference proteome</keyword>
<dbReference type="Proteomes" id="UP000253664">
    <property type="component" value="Unassembled WGS sequence"/>
</dbReference>